<dbReference type="PROSITE" id="PS00463">
    <property type="entry name" value="ZN2_CY6_FUNGAL_1"/>
    <property type="match status" value="1"/>
</dbReference>
<keyword evidence="5" id="KW-0238">DNA-binding</keyword>
<sequence length="885" mass="99854">MQSYTFAPPTLAPRENQRNYVFVDEHNRHKRLKVMRACEGCRRRKIKCDAATTNAWPCAACIRLKLNCVPPTVSYDKDYNANTQTFELETKPLEYAQPTPNPQHDFQRQPVMPGPHGLAQQMPPSLPTPVTGSYADGMRMYQTAPYMEQQPQEHIQYAPMPQPQAVQQNMNYPPPSMYSETPGPPPAMTMTPPETEGSWKHDPSSSLAEALGELKIDHTAIAPYIANQRKALAETPAQEEFEVQLPLSTSLDHTVRIPQEMMPSDEQALHYFDYFFTNIHPYCPVINKAYFYQQWQSARDSISPLMLEAIFACATMMLGDDAEGNKWLALASKHEESFKDVPRLSTMQAMILLMKAREASPKRGYFWRSWMTVVSLVAMAKDLEMQDHHENHQMGKSCGSTAHDCITKTRVWHMLFVLEVMVGGPQGRFDFSVDLDSVDFEMPRPVAGLDASEFQISRQFTQYIRIVKNIQQTTLLHAKLKKKTNDWALDPSFVGHNADYPVWLRELPEDMQIVYPADGSAPWINSHYIANMHSYHYLGVIMHLRPQLHAVSDSYDGIWKQHMISCYSAAKSMCKLQEAVLKTYGLPGLLCMLRGISFTIYSVLTCTMLHLVAITCPDPELNNDAREFFVRHMRVLETCTPAWPMPEMHQQVNNLRQAFSADITKPFELKPTFPFGSPQVHAQSSPTSNPGSYRSRLPSQHSPLDQPGQVNYHAHPITPPISASEHDTKADSPVAQSLVMMASGQRAPQPAAGMQMQEHVQWNPQRIFDQWNVAFGTPPPPPSTASQSSPPLRPPTAGNNYELRTPQETSQPSYQMPSVSPQSSSLQGAQSQLPASSSYTAPNASYVTPTMWQEVVASSFPDGLKRRWDHGNPSIVDQSMYKRAR</sequence>
<dbReference type="PANTHER" id="PTHR31313">
    <property type="entry name" value="TY1 ENHANCER ACTIVATOR"/>
    <property type="match status" value="1"/>
</dbReference>
<evidence type="ECO:0000256" key="3">
    <source>
        <dbReference type="ARBA" id="ARBA00022833"/>
    </source>
</evidence>
<dbReference type="Proteomes" id="UP000800094">
    <property type="component" value="Unassembled WGS sequence"/>
</dbReference>
<dbReference type="Gene3D" id="4.10.240.10">
    <property type="entry name" value="Zn(2)-C6 fungal-type DNA-binding domain"/>
    <property type="match status" value="1"/>
</dbReference>
<feature type="compositionally biased region" description="Polar residues" evidence="8">
    <location>
        <begin position="680"/>
        <end position="703"/>
    </location>
</feature>
<evidence type="ECO:0000256" key="5">
    <source>
        <dbReference type="ARBA" id="ARBA00023125"/>
    </source>
</evidence>
<dbReference type="PANTHER" id="PTHR31313:SF79">
    <property type="entry name" value="C6 FINGER DOMAIN-CONTAINING PROTEIN"/>
    <property type="match status" value="1"/>
</dbReference>
<dbReference type="RefSeq" id="XP_033687810.1">
    <property type="nucleotide sequence ID" value="XM_033830836.1"/>
</dbReference>
<feature type="compositionally biased region" description="Polar residues" evidence="8">
    <location>
        <begin position="806"/>
        <end position="819"/>
    </location>
</feature>
<organism evidence="10 11">
    <name type="scientific">Trematosphaeria pertusa</name>
    <dbReference type="NCBI Taxonomy" id="390896"/>
    <lineage>
        <taxon>Eukaryota</taxon>
        <taxon>Fungi</taxon>
        <taxon>Dikarya</taxon>
        <taxon>Ascomycota</taxon>
        <taxon>Pezizomycotina</taxon>
        <taxon>Dothideomycetes</taxon>
        <taxon>Pleosporomycetidae</taxon>
        <taxon>Pleosporales</taxon>
        <taxon>Massarineae</taxon>
        <taxon>Trematosphaeriaceae</taxon>
        <taxon>Trematosphaeria</taxon>
    </lineage>
</organism>
<evidence type="ECO:0000313" key="11">
    <source>
        <dbReference type="Proteomes" id="UP000800094"/>
    </source>
</evidence>
<dbReference type="CDD" id="cd00067">
    <property type="entry name" value="GAL4"/>
    <property type="match status" value="1"/>
</dbReference>
<dbReference type="InterPro" id="IPR007219">
    <property type="entry name" value="XnlR_reg_dom"/>
</dbReference>
<evidence type="ECO:0000256" key="7">
    <source>
        <dbReference type="ARBA" id="ARBA00023242"/>
    </source>
</evidence>
<dbReference type="InterPro" id="IPR036864">
    <property type="entry name" value="Zn2-C6_fun-type_DNA-bd_sf"/>
</dbReference>
<evidence type="ECO:0000256" key="4">
    <source>
        <dbReference type="ARBA" id="ARBA00023015"/>
    </source>
</evidence>
<dbReference type="SMART" id="SM00066">
    <property type="entry name" value="GAL4"/>
    <property type="match status" value="1"/>
</dbReference>
<keyword evidence="11" id="KW-1185">Reference proteome</keyword>
<feature type="domain" description="Zn(2)-C6 fungal-type" evidence="9">
    <location>
        <begin position="37"/>
        <end position="69"/>
    </location>
</feature>
<dbReference type="GO" id="GO:0003677">
    <property type="term" value="F:DNA binding"/>
    <property type="evidence" value="ECO:0007669"/>
    <property type="project" value="UniProtKB-KW"/>
</dbReference>
<evidence type="ECO:0000256" key="2">
    <source>
        <dbReference type="ARBA" id="ARBA00022723"/>
    </source>
</evidence>
<keyword evidence="4" id="KW-0805">Transcription regulation</keyword>
<dbReference type="SUPFAM" id="SSF57701">
    <property type="entry name" value="Zn2/Cys6 DNA-binding domain"/>
    <property type="match status" value="1"/>
</dbReference>
<evidence type="ECO:0000256" key="6">
    <source>
        <dbReference type="ARBA" id="ARBA00023163"/>
    </source>
</evidence>
<evidence type="ECO:0000259" key="9">
    <source>
        <dbReference type="PROSITE" id="PS50048"/>
    </source>
</evidence>
<dbReference type="Pfam" id="PF04082">
    <property type="entry name" value="Fungal_trans"/>
    <property type="match status" value="1"/>
</dbReference>
<dbReference type="GO" id="GO:0000981">
    <property type="term" value="F:DNA-binding transcription factor activity, RNA polymerase II-specific"/>
    <property type="evidence" value="ECO:0007669"/>
    <property type="project" value="InterPro"/>
</dbReference>
<name>A0A6A6IR04_9PLEO</name>
<dbReference type="AlphaFoldDB" id="A0A6A6IR04"/>
<feature type="compositionally biased region" description="Low complexity" evidence="8">
    <location>
        <begin position="820"/>
        <end position="838"/>
    </location>
</feature>
<feature type="region of interest" description="Disordered" evidence="8">
    <location>
        <begin position="97"/>
        <end position="128"/>
    </location>
</feature>
<protein>
    <recommendedName>
        <fullName evidence="9">Zn(2)-C6 fungal-type domain-containing protein</fullName>
    </recommendedName>
</protein>
<dbReference type="GO" id="GO:0008270">
    <property type="term" value="F:zinc ion binding"/>
    <property type="evidence" value="ECO:0007669"/>
    <property type="project" value="InterPro"/>
</dbReference>
<keyword evidence="2" id="KW-0479">Metal-binding</keyword>
<keyword evidence="7" id="KW-0539">Nucleus</keyword>
<dbReference type="Pfam" id="PF00172">
    <property type="entry name" value="Zn_clus"/>
    <property type="match status" value="1"/>
</dbReference>
<feature type="region of interest" description="Disordered" evidence="8">
    <location>
        <begin position="674"/>
        <end position="732"/>
    </location>
</feature>
<dbReference type="InterPro" id="IPR051615">
    <property type="entry name" value="Transcr_Regulatory_Elem"/>
</dbReference>
<gene>
    <name evidence="10" type="ORF">BU26DRAFT_528217</name>
</gene>
<comment type="subcellular location">
    <subcellularLocation>
        <location evidence="1">Nucleus</location>
    </subcellularLocation>
</comment>
<dbReference type="GeneID" id="54584166"/>
<dbReference type="GO" id="GO:0005634">
    <property type="term" value="C:nucleus"/>
    <property type="evidence" value="ECO:0007669"/>
    <property type="project" value="UniProtKB-SubCell"/>
</dbReference>
<dbReference type="CDD" id="cd12148">
    <property type="entry name" value="fungal_TF_MHR"/>
    <property type="match status" value="1"/>
</dbReference>
<keyword evidence="6" id="KW-0804">Transcription</keyword>
<dbReference type="EMBL" id="ML987191">
    <property type="protein sequence ID" value="KAF2252806.1"/>
    <property type="molecule type" value="Genomic_DNA"/>
</dbReference>
<feature type="region of interest" description="Disordered" evidence="8">
    <location>
        <begin position="772"/>
        <end position="838"/>
    </location>
</feature>
<reference evidence="10" key="1">
    <citation type="journal article" date="2020" name="Stud. Mycol.">
        <title>101 Dothideomycetes genomes: a test case for predicting lifestyles and emergence of pathogens.</title>
        <authorList>
            <person name="Haridas S."/>
            <person name="Albert R."/>
            <person name="Binder M."/>
            <person name="Bloem J."/>
            <person name="Labutti K."/>
            <person name="Salamov A."/>
            <person name="Andreopoulos B."/>
            <person name="Baker S."/>
            <person name="Barry K."/>
            <person name="Bills G."/>
            <person name="Bluhm B."/>
            <person name="Cannon C."/>
            <person name="Castanera R."/>
            <person name="Culley D."/>
            <person name="Daum C."/>
            <person name="Ezra D."/>
            <person name="Gonzalez J."/>
            <person name="Henrissat B."/>
            <person name="Kuo A."/>
            <person name="Liang C."/>
            <person name="Lipzen A."/>
            <person name="Lutzoni F."/>
            <person name="Magnuson J."/>
            <person name="Mondo S."/>
            <person name="Nolan M."/>
            <person name="Ohm R."/>
            <person name="Pangilinan J."/>
            <person name="Park H.-J."/>
            <person name="Ramirez L."/>
            <person name="Alfaro M."/>
            <person name="Sun H."/>
            <person name="Tritt A."/>
            <person name="Yoshinaga Y."/>
            <person name="Zwiers L.-H."/>
            <person name="Turgeon B."/>
            <person name="Goodwin S."/>
            <person name="Spatafora J."/>
            <person name="Crous P."/>
            <person name="Grigoriev I."/>
        </authorList>
    </citation>
    <scope>NUCLEOTIDE SEQUENCE</scope>
    <source>
        <strain evidence="10">CBS 122368</strain>
    </source>
</reference>
<feature type="region of interest" description="Disordered" evidence="8">
    <location>
        <begin position="861"/>
        <end position="885"/>
    </location>
</feature>
<dbReference type="GO" id="GO:0006351">
    <property type="term" value="P:DNA-templated transcription"/>
    <property type="evidence" value="ECO:0007669"/>
    <property type="project" value="InterPro"/>
</dbReference>
<dbReference type="InterPro" id="IPR001138">
    <property type="entry name" value="Zn2Cys6_DnaBD"/>
</dbReference>
<dbReference type="PROSITE" id="PS50048">
    <property type="entry name" value="ZN2_CY6_FUNGAL_2"/>
    <property type="match status" value="1"/>
</dbReference>
<keyword evidence="3" id="KW-0862">Zinc</keyword>
<proteinExistence type="predicted"/>
<evidence type="ECO:0000256" key="1">
    <source>
        <dbReference type="ARBA" id="ARBA00004123"/>
    </source>
</evidence>
<accession>A0A6A6IR04</accession>
<evidence type="ECO:0000313" key="10">
    <source>
        <dbReference type="EMBL" id="KAF2252806.1"/>
    </source>
</evidence>
<dbReference type="OrthoDB" id="2283631at2759"/>
<evidence type="ECO:0000256" key="8">
    <source>
        <dbReference type="SAM" id="MobiDB-lite"/>
    </source>
</evidence>